<evidence type="ECO:0000313" key="2">
    <source>
        <dbReference type="Proteomes" id="UP000176786"/>
    </source>
</evidence>
<dbReference type="InterPro" id="IPR011042">
    <property type="entry name" value="6-blade_b-propeller_TolB-like"/>
</dbReference>
<dbReference type="Gene3D" id="2.120.10.30">
    <property type="entry name" value="TolB, C-terminal domain"/>
    <property type="match status" value="1"/>
</dbReference>
<organism evidence="1 2">
    <name type="scientific">Candidatus Doudnabacteria bacterium RIFCSPHIGHO2_02_FULL_46_11</name>
    <dbReference type="NCBI Taxonomy" id="1817832"/>
    <lineage>
        <taxon>Bacteria</taxon>
        <taxon>Candidatus Doudnaibacteriota</taxon>
    </lineage>
</organism>
<dbReference type="EMBL" id="MFES01000021">
    <property type="protein sequence ID" value="OGE85878.1"/>
    <property type="molecule type" value="Genomic_DNA"/>
</dbReference>
<accession>A0A1F5P7H3</accession>
<evidence type="ECO:0008006" key="3">
    <source>
        <dbReference type="Google" id="ProtNLM"/>
    </source>
</evidence>
<name>A0A1F5P7H3_9BACT</name>
<dbReference type="Proteomes" id="UP000176786">
    <property type="component" value="Unassembled WGS sequence"/>
</dbReference>
<comment type="caution">
    <text evidence="1">The sequence shown here is derived from an EMBL/GenBank/DDBJ whole genome shotgun (WGS) entry which is preliminary data.</text>
</comment>
<dbReference type="SUPFAM" id="SSF82171">
    <property type="entry name" value="DPP6 N-terminal domain-like"/>
    <property type="match status" value="1"/>
</dbReference>
<evidence type="ECO:0000313" key="1">
    <source>
        <dbReference type="EMBL" id="OGE85878.1"/>
    </source>
</evidence>
<proteinExistence type="predicted"/>
<sequence length="342" mass="38299">MKKYSKIIFVFIFLAGASFLVWTYAQNKGYRFQVSREENITLTENNKEPQNIGSIGYLTELPVLGLTFSEAGDALWYFSNDLLYRRAISDSNDVKEYPLPAHDSVTYVLWPPTGSDFIIGSGDARHLFDSGSNKFIPYPDEVKFIQWLPIGQKIAYIWAGESEITLSVATPDLASPRKIAKLPHADFRLAVSPNGKSFLLFSGRGNDPIYLVIDGIGALEEIAAAQAVDSVKFSSDGRNFAYVTNVDGRQHLFLYDILEHRAAVDQPYYLSGDYAWSVDGKRLYYSVQDSGLQQLNVDDKISTRLTDKNAKILASEILLDNSENALYFVEKATGRLGKLKLK</sequence>
<dbReference type="AlphaFoldDB" id="A0A1F5P7H3"/>
<gene>
    <name evidence="1" type="ORF">A3J48_04780</name>
</gene>
<reference evidence="1 2" key="1">
    <citation type="journal article" date="2016" name="Nat. Commun.">
        <title>Thousands of microbial genomes shed light on interconnected biogeochemical processes in an aquifer system.</title>
        <authorList>
            <person name="Anantharaman K."/>
            <person name="Brown C.T."/>
            <person name="Hug L.A."/>
            <person name="Sharon I."/>
            <person name="Castelle C.J."/>
            <person name="Probst A.J."/>
            <person name="Thomas B.C."/>
            <person name="Singh A."/>
            <person name="Wilkins M.J."/>
            <person name="Karaoz U."/>
            <person name="Brodie E.L."/>
            <person name="Williams K.H."/>
            <person name="Hubbard S.S."/>
            <person name="Banfield J.F."/>
        </authorList>
    </citation>
    <scope>NUCLEOTIDE SEQUENCE [LARGE SCALE GENOMIC DNA]</scope>
</reference>
<dbReference type="STRING" id="1817832.A3J48_04780"/>
<protein>
    <recommendedName>
        <fullName evidence="3">Dipeptidylpeptidase IV N-terminal domain-containing protein</fullName>
    </recommendedName>
</protein>